<evidence type="ECO:0000259" key="5">
    <source>
        <dbReference type="PROSITE" id="PS50931"/>
    </source>
</evidence>
<keyword evidence="4" id="KW-0804">Transcription</keyword>
<comment type="similarity">
    <text evidence="1">Belongs to the LysR transcriptional regulatory family.</text>
</comment>
<dbReference type="AlphaFoldDB" id="A0A1Q4P119"/>
<organism evidence="6 7">
    <name type="scientific">Serratia marcescens</name>
    <dbReference type="NCBI Taxonomy" id="615"/>
    <lineage>
        <taxon>Bacteria</taxon>
        <taxon>Pseudomonadati</taxon>
        <taxon>Pseudomonadota</taxon>
        <taxon>Gammaproteobacteria</taxon>
        <taxon>Enterobacterales</taxon>
        <taxon>Yersiniaceae</taxon>
        <taxon>Serratia</taxon>
    </lineage>
</organism>
<evidence type="ECO:0000256" key="2">
    <source>
        <dbReference type="ARBA" id="ARBA00023015"/>
    </source>
</evidence>
<evidence type="ECO:0000256" key="4">
    <source>
        <dbReference type="ARBA" id="ARBA00023163"/>
    </source>
</evidence>
<dbReference type="PROSITE" id="PS50931">
    <property type="entry name" value="HTH_LYSR"/>
    <property type="match status" value="1"/>
</dbReference>
<dbReference type="EMBL" id="MJAO01000008">
    <property type="protein sequence ID" value="OKB66827.1"/>
    <property type="molecule type" value="Genomic_DNA"/>
</dbReference>
<evidence type="ECO:0000256" key="1">
    <source>
        <dbReference type="ARBA" id="ARBA00009437"/>
    </source>
</evidence>
<dbReference type="SUPFAM" id="SSF46785">
    <property type="entry name" value="Winged helix' DNA-binding domain"/>
    <property type="match status" value="1"/>
</dbReference>
<dbReference type="GO" id="GO:0003677">
    <property type="term" value="F:DNA binding"/>
    <property type="evidence" value="ECO:0007669"/>
    <property type="project" value="UniProtKB-KW"/>
</dbReference>
<feature type="domain" description="HTH lysR-type" evidence="5">
    <location>
        <begin position="1"/>
        <end position="60"/>
    </location>
</feature>
<keyword evidence="2" id="KW-0805">Transcription regulation</keyword>
<dbReference type="Pfam" id="PF00126">
    <property type="entry name" value="HTH_1"/>
    <property type="match status" value="1"/>
</dbReference>
<name>A0A1Q4P119_SERMA</name>
<dbReference type="Gene3D" id="3.40.190.10">
    <property type="entry name" value="Periplasmic binding protein-like II"/>
    <property type="match status" value="2"/>
</dbReference>
<proteinExistence type="inferred from homology"/>
<dbReference type="InterPro" id="IPR005119">
    <property type="entry name" value="LysR_subst-bd"/>
</dbReference>
<gene>
    <name evidence="6" type="ORF">BHU62_09290</name>
</gene>
<dbReference type="GO" id="GO:0032993">
    <property type="term" value="C:protein-DNA complex"/>
    <property type="evidence" value="ECO:0007669"/>
    <property type="project" value="TreeGrafter"/>
</dbReference>
<evidence type="ECO:0000313" key="7">
    <source>
        <dbReference type="Proteomes" id="UP000185770"/>
    </source>
</evidence>
<comment type="caution">
    <text evidence="6">The sequence shown here is derived from an EMBL/GenBank/DDBJ whole genome shotgun (WGS) entry which is preliminary data.</text>
</comment>
<sequence length="301" mass="33964">MLFASKQLHYFITTTQMLCLTKAAERLCITPSPLGRSIMQLEERLGYKLFVRLPEGLRLTPQGEALYQDVYPFYQRLLELEQQHRTGVAAPLHTLKMATDGLYSGFCTTLADKLSALIPAQYLQMQILPVEAMLTALRNHQIDCCLVSDPLLEERGLHKRPLPQESLKLAVSAELASACAVTLMQELPLAQYNVVPDNGHARRVLDWLHKVGITPKVLRFPEMAQRLRMVRQGLAVSLVPHSVSRILQDTEIRLLDLPDGGPALRRYVYCLQSNYSQLQDPLSLLDASLEHWLNPALHVPV</sequence>
<dbReference type="PANTHER" id="PTHR30346">
    <property type="entry name" value="TRANSCRIPTIONAL DUAL REGULATOR HCAR-RELATED"/>
    <property type="match status" value="1"/>
</dbReference>
<evidence type="ECO:0000256" key="3">
    <source>
        <dbReference type="ARBA" id="ARBA00023125"/>
    </source>
</evidence>
<dbReference type="Proteomes" id="UP000185770">
    <property type="component" value="Unassembled WGS sequence"/>
</dbReference>
<dbReference type="InterPro" id="IPR036390">
    <property type="entry name" value="WH_DNA-bd_sf"/>
</dbReference>
<dbReference type="GO" id="GO:0003700">
    <property type="term" value="F:DNA-binding transcription factor activity"/>
    <property type="evidence" value="ECO:0007669"/>
    <property type="project" value="InterPro"/>
</dbReference>
<dbReference type="InterPro" id="IPR036388">
    <property type="entry name" value="WH-like_DNA-bd_sf"/>
</dbReference>
<reference evidence="6 7" key="1">
    <citation type="submission" date="2016-09" db="EMBL/GenBank/DDBJ databases">
        <title>Serratia marcescens MSU-97 and epiphytic antimycotic-producing bacteria.</title>
        <authorList>
            <person name="Matilla M.A."/>
        </authorList>
    </citation>
    <scope>NUCLEOTIDE SEQUENCE [LARGE SCALE GENOMIC DNA]</scope>
    <source>
        <strain evidence="6 7">MSU-97</strain>
    </source>
</reference>
<protein>
    <recommendedName>
        <fullName evidence="5">HTH lysR-type domain-containing protein</fullName>
    </recommendedName>
</protein>
<dbReference type="InterPro" id="IPR000847">
    <property type="entry name" value="LysR_HTH_N"/>
</dbReference>
<dbReference type="CDD" id="cd05466">
    <property type="entry name" value="PBP2_LTTR_substrate"/>
    <property type="match status" value="1"/>
</dbReference>
<dbReference type="Gene3D" id="1.10.10.10">
    <property type="entry name" value="Winged helix-like DNA-binding domain superfamily/Winged helix DNA-binding domain"/>
    <property type="match status" value="1"/>
</dbReference>
<accession>A0A1Q4P119</accession>
<dbReference type="PANTHER" id="PTHR30346:SF0">
    <property type="entry name" value="HCA OPERON TRANSCRIPTIONAL ACTIVATOR HCAR"/>
    <property type="match status" value="1"/>
</dbReference>
<dbReference type="SUPFAM" id="SSF53850">
    <property type="entry name" value="Periplasmic binding protein-like II"/>
    <property type="match status" value="1"/>
</dbReference>
<evidence type="ECO:0000313" key="6">
    <source>
        <dbReference type="EMBL" id="OKB66827.1"/>
    </source>
</evidence>
<dbReference type="Pfam" id="PF03466">
    <property type="entry name" value="LysR_substrate"/>
    <property type="match status" value="1"/>
</dbReference>
<keyword evidence="3" id="KW-0238">DNA-binding</keyword>